<accession>A0ABT7KQ82</accession>
<reference evidence="2" key="1">
    <citation type="submission" date="2023-06" db="EMBL/GenBank/DDBJ databases">
        <title>Phylogenetic Diversity of Rhizobium strains.</title>
        <authorList>
            <person name="Moura F.T."/>
            <person name="Helene L.C.F."/>
            <person name="Hungria M."/>
        </authorList>
    </citation>
    <scope>NUCLEOTIDE SEQUENCE</scope>
    <source>
        <strain evidence="2">CCGE524</strain>
    </source>
</reference>
<protein>
    <submittedName>
        <fullName evidence="2">Helix-turn-helix domain-containing protein</fullName>
    </submittedName>
</protein>
<comment type="caution">
    <text evidence="2">The sequence shown here is derived from an EMBL/GenBank/DDBJ whole genome shotgun (WGS) entry which is preliminary data.</text>
</comment>
<feature type="domain" description="Helix-turn-helix" evidence="1">
    <location>
        <begin position="121"/>
        <end position="157"/>
    </location>
</feature>
<gene>
    <name evidence="2" type="ORF">PY650_35740</name>
</gene>
<dbReference type="RefSeq" id="WP_285884790.1">
    <property type="nucleotide sequence ID" value="NZ_JARFYN010000111.1"/>
</dbReference>
<dbReference type="Proteomes" id="UP001172630">
    <property type="component" value="Unassembled WGS sequence"/>
</dbReference>
<evidence type="ECO:0000313" key="3">
    <source>
        <dbReference type="Proteomes" id="UP001172630"/>
    </source>
</evidence>
<organism evidence="2 3">
    <name type="scientific">Rhizobium calliandrae</name>
    <dbReference type="NCBI Taxonomy" id="1312182"/>
    <lineage>
        <taxon>Bacteria</taxon>
        <taxon>Pseudomonadati</taxon>
        <taxon>Pseudomonadota</taxon>
        <taxon>Alphaproteobacteria</taxon>
        <taxon>Hyphomicrobiales</taxon>
        <taxon>Rhizobiaceae</taxon>
        <taxon>Rhizobium/Agrobacterium group</taxon>
        <taxon>Rhizobium</taxon>
    </lineage>
</organism>
<dbReference type="InterPro" id="IPR041657">
    <property type="entry name" value="HTH_17"/>
</dbReference>
<keyword evidence="3" id="KW-1185">Reference proteome</keyword>
<dbReference type="EMBL" id="JARFYN010000111">
    <property type="protein sequence ID" value="MDL2410803.1"/>
    <property type="molecule type" value="Genomic_DNA"/>
</dbReference>
<dbReference type="Pfam" id="PF12728">
    <property type="entry name" value="HTH_17"/>
    <property type="match status" value="1"/>
</dbReference>
<sequence>MTDLLSQLPLFATDRELAVAIVGKARADMWVKTVVPQLEKHGFPPIDPLHDGRPVPLVRRFYDHYFGLTGGFAISVPDGEENPEAFKPTRNQRTATTPQMANMQHKPMAMNPAMLAERWLCSERHIRNMIARGEIPASKLGGKLIRIRMVDIEEFENRGGVDPRGAA</sequence>
<evidence type="ECO:0000313" key="2">
    <source>
        <dbReference type="EMBL" id="MDL2410803.1"/>
    </source>
</evidence>
<evidence type="ECO:0000259" key="1">
    <source>
        <dbReference type="Pfam" id="PF12728"/>
    </source>
</evidence>
<proteinExistence type="predicted"/>
<name>A0ABT7KQ82_9HYPH</name>